<organism evidence="2 3">
    <name type="scientific">Rhizopus stolonifer</name>
    <name type="common">Rhizopus nigricans</name>
    <dbReference type="NCBI Taxonomy" id="4846"/>
    <lineage>
        <taxon>Eukaryota</taxon>
        <taxon>Fungi</taxon>
        <taxon>Fungi incertae sedis</taxon>
        <taxon>Mucoromycota</taxon>
        <taxon>Mucoromycotina</taxon>
        <taxon>Mucoromycetes</taxon>
        <taxon>Mucorales</taxon>
        <taxon>Mucorineae</taxon>
        <taxon>Rhizopodaceae</taxon>
        <taxon>Rhizopus</taxon>
    </lineage>
</organism>
<name>A0A367KBN2_RHIST</name>
<accession>A0A367KBN2</accession>
<evidence type="ECO:0000313" key="2">
    <source>
        <dbReference type="EMBL" id="RCH99577.1"/>
    </source>
</evidence>
<evidence type="ECO:0000313" key="3">
    <source>
        <dbReference type="Proteomes" id="UP000253551"/>
    </source>
</evidence>
<dbReference type="AlphaFoldDB" id="A0A367KBN2"/>
<proteinExistence type="predicted"/>
<gene>
    <name evidence="2" type="ORF">CU098_011742</name>
</gene>
<dbReference type="EMBL" id="PJQM01001934">
    <property type="protein sequence ID" value="RCH99577.1"/>
    <property type="molecule type" value="Genomic_DNA"/>
</dbReference>
<feature type="compositionally biased region" description="Low complexity" evidence="1">
    <location>
        <begin position="12"/>
        <end position="24"/>
    </location>
</feature>
<feature type="region of interest" description="Disordered" evidence="1">
    <location>
        <begin position="1"/>
        <end position="24"/>
    </location>
</feature>
<comment type="caution">
    <text evidence="2">The sequence shown here is derived from an EMBL/GenBank/DDBJ whole genome shotgun (WGS) entry which is preliminary data.</text>
</comment>
<protein>
    <submittedName>
        <fullName evidence="2">Uncharacterized protein</fullName>
    </submittedName>
</protein>
<dbReference type="Proteomes" id="UP000253551">
    <property type="component" value="Unassembled WGS sequence"/>
</dbReference>
<evidence type="ECO:0000256" key="1">
    <source>
        <dbReference type="SAM" id="MobiDB-lite"/>
    </source>
</evidence>
<feature type="non-terminal residue" evidence="2">
    <location>
        <position position="63"/>
    </location>
</feature>
<keyword evidence="3" id="KW-1185">Reference proteome</keyword>
<reference evidence="2 3" key="1">
    <citation type="journal article" date="2018" name="G3 (Bethesda)">
        <title>Phylogenetic and Phylogenomic Definition of Rhizopus Species.</title>
        <authorList>
            <person name="Gryganskyi A.P."/>
            <person name="Golan J."/>
            <person name="Dolatabadi S."/>
            <person name="Mondo S."/>
            <person name="Robb S."/>
            <person name="Idnurm A."/>
            <person name="Muszewska A."/>
            <person name="Steczkiewicz K."/>
            <person name="Masonjones S."/>
            <person name="Liao H.L."/>
            <person name="Gajdeczka M.T."/>
            <person name="Anike F."/>
            <person name="Vuek A."/>
            <person name="Anishchenko I.M."/>
            <person name="Voigt K."/>
            <person name="de Hoog G.S."/>
            <person name="Smith M.E."/>
            <person name="Heitman J."/>
            <person name="Vilgalys R."/>
            <person name="Stajich J.E."/>
        </authorList>
    </citation>
    <scope>NUCLEOTIDE SEQUENCE [LARGE SCALE GENOMIC DNA]</scope>
    <source>
        <strain evidence="2 3">LSU 92-RS-03</strain>
    </source>
</reference>
<sequence length="63" mass="7145">MENKKNMKRPPYNNDSYGSSSNSSLSLYTPIPSSTLTTTLIVNDKYTSWVRASWFPPSVKKDI</sequence>